<dbReference type="Proteomes" id="UP001549164">
    <property type="component" value="Unassembled WGS sequence"/>
</dbReference>
<dbReference type="Gene3D" id="3.40.190.10">
    <property type="entry name" value="Periplasmic binding protein-like II"/>
    <property type="match status" value="1"/>
</dbReference>
<evidence type="ECO:0000256" key="1">
    <source>
        <dbReference type="ARBA" id="ARBA00004418"/>
    </source>
</evidence>
<gene>
    <name evidence="6" type="ORF">ABID12_002527</name>
</gene>
<protein>
    <submittedName>
        <fullName evidence="6">Peptide/nickel transport system substrate-binding protein</fullName>
    </submittedName>
</protein>
<dbReference type="PANTHER" id="PTHR30290:SF38">
    <property type="entry name" value="D,D-DIPEPTIDE-BINDING PERIPLASMIC PROTEIN DDPA-RELATED"/>
    <property type="match status" value="1"/>
</dbReference>
<evidence type="ECO:0000256" key="2">
    <source>
        <dbReference type="ARBA" id="ARBA00005695"/>
    </source>
</evidence>
<dbReference type="Pfam" id="PF00496">
    <property type="entry name" value="SBP_bac_5"/>
    <property type="match status" value="1"/>
</dbReference>
<proteinExistence type="inferred from homology"/>
<evidence type="ECO:0000313" key="7">
    <source>
        <dbReference type="Proteomes" id="UP001549164"/>
    </source>
</evidence>
<dbReference type="Gene3D" id="3.10.105.10">
    <property type="entry name" value="Dipeptide-binding Protein, Domain 3"/>
    <property type="match status" value="1"/>
</dbReference>
<dbReference type="InterPro" id="IPR000914">
    <property type="entry name" value="SBP_5_dom"/>
</dbReference>
<dbReference type="RefSeq" id="WP_354434488.1">
    <property type="nucleotide sequence ID" value="NZ_JBEPLY010000008.1"/>
</dbReference>
<dbReference type="InterPro" id="IPR039424">
    <property type="entry name" value="SBP_5"/>
</dbReference>
<comment type="subcellular location">
    <subcellularLocation>
        <location evidence="1">Periplasm</location>
    </subcellularLocation>
</comment>
<dbReference type="SUPFAM" id="SSF53850">
    <property type="entry name" value="Periplasmic binding protein-like II"/>
    <property type="match status" value="1"/>
</dbReference>
<evidence type="ECO:0000259" key="5">
    <source>
        <dbReference type="Pfam" id="PF00496"/>
    </source>
</evidence>
<dbReference type="CDD" id="cd08494">
    <property type="entry name" value="PBP2_NikA_DppA_OppA_like_6"/>
    <property type="match status" value="1"/>
</dbReference>
<dbReference type="InterPro" id="IPR030678">
    <property type="entry name" value="Peptide/Ni-bd"/>
</dbReference>
<evidence type="ECO:0000256" key="4">
    <source>
        <dbReference type="SAM" id="SignalP"/>
    </source>
</evidence>
<feature type="signal peptide" evidence="4">
    <location>
        <begin position="1"/>
        <end position="29"/>
    </location>
</feature>
<comment type="similarity">
    <text evidence="2">Belongs to the bacterial solute-binding protein 5 family.</text>
</comment>
<name>A0ABV2IE95_9HYPH</name>
<keyword evidence="3 4" id="KW-0732">Signal</keyword>
<organism evidence="6 7">
    <name type="scientific">Martelella mangrovi</name>
    <dbReference type="NCBI Taxonomy" id="1397477"/>
    <lineage>
        <taxon>Bacteria</taxon>
        <taxon>Pseudomonadati</taxon>
        <taxon>Pseudomonadota</taxon>
        <taxon>Alphaproteobacteria</taxon>
        <taxon>Hyphomicrobiales</taxon>
        <taxon>Aurantimonadaceae</taxon>
        <taxon>Martelella</taxon>
    </lineage>
</organism>
<dbReference type="Gene3D" id="3.90.76.10">
    <property type="entry name" value="Dipeptide-binding Protein, Domain 1"/>
    <property type="match status" value="1"/>
</dbReference>
<accession>A0ABV2IE95</accession>
<evidence type="ECO:0000256" key="3">
    <source>
        <dbReference type="ARBA" id="ARBA00022729"/>
    </source>
</evidence>
<feature type="domain" description="Solute-binding protein family 5" evidence="5">
    <location>
        <begin position="76"/>
        <end position="409"/>
    </location>
</feature>
<dbReference type="PANTHER" id="PTHR30290">
    <property type="entry name" value="PERIPLASMIC BINDING COMPONENT OF ABC TRANSPORTER"/>
    <property type="match status" value="1"/>
</dbReference>
<dbReference type="EMBL" id="JBEPLY010000008">
    <property type="protein sequence ID" value="MET3600577.1"/>
    <property type="molecule type" value="Genomic_DNA"/>
</dbReference>
<feature type="chain" id="PRO_5046751077" evidence="4">
    <location>
        <begin position="30"/>
        <end position="501"/>
    </location>
</feature>
<reference evidence="6 7" key="1">
    <citation type="submission" date="2024-06" db="EMBL/GenBank/DDBJ databases">
        <title>Genomic Encyclopedia of Type Strains, Phase IV (KMG-IV): sequencing the most valuable type-strain genomes for metagenomic binning, comparative biology and taxonomic classification.</title>
        <authorList>
            <person name="Goeker M."/>
        </authorList>
    </citation>
    <scope>NUCLEOTIDE SEQUENCE [LARGE SCALE GENOMIC DNA]</scope>
    <source>
        <strain evidence="6 7">DSM 28102</strain>
    </source>
</reference>
<dbReference type="PIRSF" id="PIRSF002741">
    <property type="entry name" value="MppA"/>
    <property type="match status" value="1"/>
</dbReference>
<sequence length="501" mass="54107">MTRYPGKAARTIIAAAALTGLITVSSAAAEARNDLVIGMGIEPTGLDPTAAAPVAIGQVVWQNLFEGLVAITEAGEIVPQLATGWTISDDGLTYTFDLREGVTFQNGAAFNAETAKFSIDRIIADDSINPQKALYSAIESVEAPDDGTLVLHLSQPAYDLLYWLGFPAAVMVEPQSEPTNATDPVGTGPFAFSEWRKGNQVTLAAYPDYWGEKPALENITFRFIADPQAQAAALNAGGVDAIPEFGAPELVSQFETKKDFAVVPGTTGMEVVAGMNNAEPPFDDRRVRQALMMMIDRQAIVDAANSGFGTPIGSHFSPSDAGYEDLTGVLPYDPEAAKALLAEAGYPDGFSFTMKVPNRAYAERAAEIIQAYFAQGGVTATIETSEFPATWIQDVFKDTNYDMTIIGHAEPLDISIYARHPYYFNYDNADFDATMAAIARATSENERLDGYRQAQDILAEDVPALFLYAWPKIGIWKAGLEGMWTNEPVPSNDVTEARWSD</sequence>
<keyword evidence="7" id="KW-1185">Reference proteome</keyword>
<evidence type="ECO:0000313" key="6">
    <source>
        <dbReference type="EMBL" id="MET3600577.1"/>
    </source>
</evidence>
<comment type="caution">
    <text evidence="6">The sequence shown here is derived from an EMBL/GenBank/DDBJ whole genome shotgun (WGS) entry which is preliminary data.</text>
</comment>